<dbReference type="GeneID" id="27703206"/>
<reference evidence="1" key="1">
    <citation type="submission" date="2015-01" db="EMBL/GenBank/DDBJ databases">
        <title>The Genome Sequence of Cladophialophora bantiana CBS 173.52.</title>
        <authorList>
            <consortium name="The Broad Institute Genomics Platform"/>
            <person name="Cuomo C."/>
            <person name="de Hoog S."/>
            <person name="Gorbushina A."/>
            <person name="Stielow B."/>
            <person name="Teixiera M."/>
            <person name="Abouelleil A."/>
            <person name="Chapman S.B."/>
            <person name="Priest M."/>
            <person name="Young S.K."/>
            <person name="Wortman J."/>
            <person name="Nusbaum C."/>
            <person name="Birren B."/>
        </authorList>
    </citation>
    <scope>NUCLEOTIDE SEQUENCE [LARGE SCALE GENOMIC DNA]</scope>
    <source>
        <strain evidence="1">CBS 173.52</strain>
    </source>
</reference>
<dbReference type="HOGENOM" id="CLU_2497699_0_0_1"/>
<dbReference type="VEuPathDB" id="FungiDB:Z519_10278"/>
<keyword evidence="2" id="KW-1185">Reference proteome</keyword>
<accession>A0A0D2HXZ4</accession>
<evidence type="ECO:0000313" key="2">
    <source>
        <dbReference type="Proteomes" id="UP000053789"/>
    </source>
</evidence>
<proteinExistence type="predicted"/>
<gene>
    <name evidence="1" type="ORF">Z519_10278</name>
</gene>
<evidence type="ECO:0000313" key="1">
    <source>
        <dbReference type="EMBL" id="KIW89424.1"/>
    </source>
</evidence>
<organism evidence="1 2">
    <name type="scientific">Cladophialophora bantiana (strain ATCC 10958 / CBS 173.52 / CDC B-1940 / NIH 8579)</name>
    <name type="common">Xylohypha bantiana</name>
    <dbReference type="NCBI Taxonomy" id="1442370"/>
    <lineage>
        <taxon>Eukaryota</taxon>
        <taxon>Fungi</taxon>
        <taxon>Dikarya</taxon>
        <taxon>Ascomycota</taxon>
        <taxon>Pezizomycotina</taxon>
        <taxon>Eurotiomycetes</taxon>
        <taxon>Chaetothyriomycetidae</taxon>
        <taxon>Chaetothyriales</taxon>
        <taxon>Herpotrichiellaceae</taxon>
        <taxon>Cladophialophora</taxon>
    </lineage>
</organism>
<dbReference type="RefSeq" id="XP_016616093.1">
    <property type="nucleotide sequence ID" value="XM_016767995.1"/>
</dbReference>
<dbReference type="AlphaFoldDB" id="A0A0D2HXZ4"/>
<protein>
    <submittedName>
        <fullName evidence="1">Uncharacterized protein</fullName>
    </submittedName>
</protein>
<dbReference type="EMBL" id="KN846996">
    <property type="protein sequence ID" value="KIW89424.1"/>
    <property type="molecule type" value="Genomic_DNA"/>
</dbReference>
<sequence>MGVFIATDSTSTFFGSLHYQIDDDQDHDHDHDHNGLRSIDSQRIELEKSAAVNPEEISPVAGDEKLAFVGDDDAGQPNIAEESVAN</sequence>
<name>A0A0D2HXZ4_CLAB1</name>
<dbReference type="Proteomes" id="UP000053789">
    <property type="component" value="Unassembled WGS sequence"/>
</dbReference>